<keyword evidence="2" id="KW-1133">Transmembrane helix</keyword>
<evidence type="ECO:0000259" key="3">
    <source>
        <dbReference type="Pfam" id="PF17171"/>
    </source>
</evidence>
<evidence type="ECO:0000313" key="5">
    <source>
        <dbReference type="EMBL" id="RUS69960.1"/>
    </source>
</evidence>
<dbReference type="InterPro" id="IPR036282">
    <property type="entry name" value="Glutathione-S-Trfase_C_sf"/>
</dbReference>
<evidence type="ECO:0000259" key="4">
    <source>
        <dbReference type="Pfam" id="PF17172"/>
    </source>
</evidence>
<accession>A0A433SLE7</accession>
<evidence type="ECO:0000256" key="1">
    <source>
        <dbReference type="ARBA" id="ARBA00006475"/>
    </source>
</evidence>
<reference evidence="5 6" key="1">
    <citation type="submission" date="2019-01" db="EMBL/GenBank/DDBJ databases">
        <title>A draft genome assembly of the solar-powered sea slug Elysia chlorotica.</title>
        <authorList>
            <person name="Cai H."/>
            <person name="Li Q."/>
            <person name="Fang X."/>
            <person name="Li J."/>
            <person name="Curtis N.E."/>
            <person name="Altenburger A."/>
            <person name="Shibata T."/>
            <person name="Feng M."/>
            <person name="Maeda T."/>
            <person name="Schwartz J.A."/>
            <person name="Shigenobu S."/>
            <person name="Lundholm N."/>
            <person name="Nishiyama T."/>
            <person name="Yang H."/>
            <person name="Hasebe M."/>
            <person name="Li S."/>
            <person name="Pierce S.K."/>
            <person name="Wang J."/>
        </authorList>
    </citation>
    <scope>NUCLEOTIDE SEQUENCE [LARGE SCALE GENOMIC DNA]</scope>
    <source>
        <strain evidence="5">EC2010</strain>
        <tissue evidence="5">Whole organism of an adult</tissue>
    </source>
</reference>
<feature type="transmembrane region" description="Helical" evidence="2">
    <location>
        <begin position="6"/>
        <end position="22"/>
    </location>
</feature>
<dbReference type="SFLD" id="SFLDG01180">
    <property type="entry name" value="SUF1"/>
    <property type="match status" value="1"/>
</dbReference>
<dbReference type="Gene3D" id="1.20.1050.10">
    <property type="match status" value="1"/>
</dbReference>
<keyword evidence="2" id="KW-0472">Membrane</keyword>
<evidence type="ECO:0000256" key="2">
    <source>
        <dbReference type="SAM" id="Phobius"/>
    </source>
</evidence>
<protein>
    <recommendedName>
        <fullName evidence="7">GST C-terminal domain-containing protein</fullName>
    </recommendedName>
</protein>
<evidence type="ECO:0000313" key="6">
    <source>
        <dbReference type="Proteomes" id="UP000271974"/>
    </source>
</evidence>
<keyword evidence="2" id="KW-0812">Transmembrane</keyword>
<dbReference type="PANTHER" id="PTHR12289">
    <property type="entry name" value="METAXIN RELATED"/>
    <property type="match status" value="1"/>
</dbReference>
<dbReference type="SFLD" id="SFLDG01200">
    <property type="entry name" value="SUF1.1"/>
    <property type="match status" value="1"/>
</dbReference>
<dbReference type="Pfam" id="PF17172">
    <property type="entry name" value="GST_N_4"/>
    <property type="match status" value="1"/>
</dbReference>
<dbReference type="Pfam" id="PF17171">
    <property type="entry name" value="GST_C_6"/>
    <property type="match status" value="1"/>
</dbReference>
<dbReference type="InterPro" id="IPR036249">
    <property type="entry name" value="Thioredoxin-like_sf"/>
</dbReference>
<dbReference type="PANTHER" id="PTHR12289:SF41">
    <property type="entry name" value="FAILED AXON CONNECTIONS-RELATED"/>
    <property type="match status" value="1"/>
</dbReference>
<dbReference type="SUPFAM" id="SSF47616">
    <property type="entry name" value="GST C-terminal domain-like"/>
    <property type="match status" value="1"/>
</dbReference>
<dbReference type="OrthoDB" id="5809458at2759"/>
<dbReference type="InterPro" id="IPR012336">
    <property type="entry name" value="Thioredoxin-like_fold"/>
</dbReference>
<dbReference type="SFLD" id="SFLDS00019">
    <property type="entry name" value="Glutathione_Transferase_(cytos"/>
    <property type="match status" value="1"/>
</dbReference>
<organism evidence="5 6">
    <name type="scientific">Elysia chlorotica</name>
    <name type="common">Eastern emerald elysia</name>
    <name type="synonym">Sea slug</name>
    <dbReference type="NCBI Taxonomy" id="188477"/>
    <lineage>
        <taxon>Eukaryota</taxon>
        <taxon>Metazoa</taxon>
        <taxon>Spiralia</taxon>
        <taxon>Lophotrochozoa</taxon>
        <taxon>Mollusca</taxon>
        <taxon>Gastropoda</taxon>
        <taxon>Heterobranchia</taxon>
        <taxon>Euthyneura</taxon>
        <taxon>Panpulmonata</taxon>
        <taxon>Sacoglossa</taxon>
        <taxon>Placobranchoidea</taxon>
        <taxon>Plakobranchidae</taxon>
        <taxon>Elysia</taxon>
    </lineage>
</organism>
<sequence>MLELGFFNGVALLTMVVVIGVWRKRSKPKPMESFLVSNPPQDTVVLHQYGPALTVPSISPFVMKMETYLRAAGIPYVNKFDRWPGPKDKLPWIQYNHQVVADSQMCIEFLNQERCVDLNKKLSPSDWAVGHLLRRTCEESLYWALLMWRLVFDKDATIYNRMSIPKPVIWYMRRMSYGRLWSQGIGRHKEQEVTQIMEDDLSALSTMMGDHKFLFGDTKDCVSEFDCAVFGQLCQLVWQMPGCCVQETIAKKYPNLVSFCENMKAAFWPDWEDRLLKTVKKMNCK</sequence>
<dbReference type="Proteomes" id="UP000271974">
    <property type="component" value="Unassembled WGS sequence"/>
</dbReference>
<feature type="domain" description="Thioredoxin-like fold" evidence="4">
    <location>
        <begin position="60"/>
        <end position="151"/>
    </location>
</feature>
<name>A0A433SLE7_ELYCH</name>
<dbReference type="InterPro" id="IPR040079">
    <property type="entry name" value="Glutathione_S-Trfase"/>
</dbReference>
<evidence type="ECO:0008006" key="7">
    <source>
        <dbReference type="Google" id="ProtNLM"/>
    </source>
</evidence>
<dbReference type="InterPro" id="IPR033468">
    <property type="entry name" value="Metaxin_GST"/>
</dbReference>
<dbReference type="EMBL" id="RQTK01001527">
    <property type="protein sequence ID" value="RUS69960.1"/>
    <property type="molecule type" value="Genomic_DNA"/>
</dbReference>
<dbReference type="AlphaFoldDB" id="A0A433SLE7"/>
<dbReference type="GO" id="GO:0005737">
    <property type="term" value="C:cytoplasm"/>
    <property type="evidence" value="ECO:0007669"/>
    <property type="project" value="TreeGrafter"/>
</dbReference>
<dbReference type="InterPro" id="IPR050931">
    <property type="entry name" value="Mito_Protein_Transport_Metaxin"/>
</dbReference>
<feature type="domain" description="Metaxin glutathione S-transferase" evidence="3">
    <location>
        <begin position="198"/>
        <end position="263"/>
    </location>
</feature>
<dbReference type="SUPFAM" id="SSF52833">
    <property type="entry name" value="Thioredoxin-like"/>
    <property type="match status" value="1"/>
</dbReference>
<comment type="similarity">
    <text evidence="1">Belongs to the FAX family.</text>
</comment>
<proteinExistence type="inferred from homology"/>
<keyword evidence="6" id="KW-1185">Reference proteome</keyword>
<comment type="caution">
    <text evidence="5">The sequence shown here is derived from an EMBL/GenBank/DDBJ whole genome shotgun (WGS) entry which is preliminary data.</text>
</comment>
<dbReference type="InterPro" id="IPR026928">
    <property type="entry name" value="FAX/IsoI-like"/>
</dbReference>
<gene>
    <name evidence="5" type="ORF">EGW08_022277</name>
</gene>
<dbReference type="CDD" id="cd03193">
    <property type="entry name" value="GST_C_Metaxin"/>
    <property type="match status" value="1"/>
</dbReference>